<keyword evidence="2" id="KW-1185">Reference proteome</keyword>
<dbReference type="AlphaFoldDB" id="A0A839GU54"/>
<organism evidence="1 2">
    <name type="scientific">Rufibacter quisquiliarum</name>
    <dbReference type="NCBI Taxonomy" id="1549639"/>
    <lineage>
        <taxon>Bacteria</taxon>
        <taxon>Pseudomonadati</taxon>
        <taxon>Bacteroidota</taxon>
        <taxon>Cytophagia</taxon>
        <taxon>Cytophagales</taxon>
        <taxon>Hymenobacteraceae</taxon>
        <taxon>Rufibacter</taxon>
    </lineage>
</organism>
<name>A0A839GU54_9BACT</name>
<comment type="caution">
    <text evidence="1">The sequence shown here is derived from an EMBL/GenBank/DDBJ whole genome shotgun (WGS) entry which is preliminary data.</text>
</comment>
<dbReference type="Proteomes" id="UP000563094">
    <property type="component" value="Unassembled WGS sequence"/>
</dbReference>
<sequence length="69" mass="8206">METAKWILIEDDEPNYNGAHYLVIVFQLGVYSYALRYFNNEGEWEKEFEEEQIVAFTETDPKKIIDALK</sequence>
<reference evidence="1 2" key="1">
    <citation type="submission" date="2020-08" db="EMBL/GenBank/DDBJ databases">
        <title>Genomic Encyclopedia of Type Strains, Phase IV (KMG-IV): sequencing the most valuable type-strain genomes for metagenomic binning, comparative biology and taxonomic classification.</title>
        <authorList>
            <person name="Goeker M."/>
        </authorList>
    </citation>
    <scope>NUCLEOTIDE SEQUENCE [LARGE SCALE GENOMIC DNA]</scope>
    <source>
        <strain evidence="1 2">DSM 29854</strain>
    </source>
</reference>
<evidence type="ECO:0000313" key="2">
    <source>
        <dbReference type="Proteomes" id="UP000563094"/>
    </source>
</evidence>
<proteinExistence type="predicted"/>
<accession>A0A839GU54</accession>
<gene>
    <name evidence="1" type="ORF">FHS90_003052</name>
</gene>
<protein>
    <submittedName>
        <fullName evidence="1">Uncharacterized protein</fullName>
    </submittedName>
</protein>
<dbReference type="EMBL" id="JACJIQ010000012">
    <property type="protein sequence ID" value="MBA9078326.1"/>
    <property type="molecule type" value="Genomic_DNA"/>
</dbReference>
<dbReference type="RefSeq" id="WP_182513587.1">
    <property type="nucleotide sequence ID" value="NZ_JACJIQ010000012.1"/>
</dbReference>
<evidence type="ECO:0000313" key="1">
    <source>
        <dbReference type="EMBL" id="MBA9078326.1"/>
    </source>
</evidence>